<organism evidence="7 8">
    <name type="scientific">Hirsutella rhossiliensis</name>
    <dbReference type="NCBI Taxonomy" id="111463"/>
    <lineage>
        <taxon>Eukaryota</taxon>
        <taxon>Fungi</taxon>
        <taxon>Dikarya</taxon>
        <taxon>Ascomycota</taxon>
        <taxon>Pezizomycotina</taxon>
        <taxon>Sordariomycetes</taxon>
        <taxon>Hypocreomycetidae</taxon>
        <taxon>Hypocreales</taxon>
        <taxon>Ophiocordycipitaceae</taxon>
        <taxon>Hirsutella</taxon>
    </lineage>
</organism>
<dbReference type="Proteomes" id="UP000824596">
    <property type="component" value="Unassembled WGS sequence"/>
</dbReference>
<keyword evidence="5" id="KW-0521">NADP</keyword>
<evidence type="ECO:0000256" key="6">
    <source>
        <dbReference type="ARBA" id="ARBA00023002"/>
    </source>
</evidence>
<dbReference type="PANTHER" id="PTHR43098">
    <property type="entry name" value="L-ORNITHINE N(5)-MONOOXYGENASE-RELATED"/>
    <property type="match status" value="1"/>
</dbReference>
<keyword evidence="8" id="KW-1185">Reference proteome</keyword>
<evidence type="ECO:0000256" key="4">
    <source>
        <dbReference type="ARBA" id="ARBA00022827"/>
    </source>
</evidence>
<dbReference type="GeneID" id="68349764"/>
<evidence type="ECO:0000313" key="7">
    <source>
        <dbReference type="EMBL" id="KAH0967993.1"/>
    </source>
</evidence>
<dbReference type="OrthoDB" id="66881at2759"/>
<keyword evidence="6" id="KW-0560">Oxidoreductase</keyword>
<dbReference type="PANTHER" id="PTHR43098:SF2">
    <property type="entry name" value="FAD-BINDING MONOOXYGENASE AUSB-RELATED"/>
    <property type="match status" value="1"/>
</dbReference>
<comment type="similarity">
    <text evidence="2">Belongs to the FAD-binding monooxygenase family.</text>
</comment>
<evidence type="ECO:0000256" key="5">
    <source>
        <dbReference type="ARBA" id="ARBA00022857"/>
    </source>
</evidence>
<dbReference type="GO" id="GO:0016491">
    <property type="term" value="F:oxidoreductase activity"/>
    <property type="evidence" value="ECO:0007669"/>
    <property type="project" value="UniProtKB-KW"/>
</dbReference>
<reference evidence="7" key="1">
    <citation type="submission" date="2021-09" db="EMBL/GenBank/DDBJ databases">
        <title>A high-quality genome of the endoparasitic fungus Hirsutella rhossiliensis with a comparison of Hirsutella genomes reveals transposable elements contributing to genome size variation.</title>
        <authorList>
            <person name="Lin R."/>
            <person name="Jiao Y."/>
            <person name="Sun X."/>
            <person name="Ling J."/>
            <person name="Xie B."/>
            <person name="Cheng X."/>
        </authorList>
    </citation>
    <scope>NUCLEOTIDE SEQUENCE</scope>
    <source>
        <strain evidence="7">HR02</strain>
    </source>
</reference>
<dbReference type="InterPro" id="IPR036188">
    <property type="entry name" value="FAD/NAD-bd_sf"/>
</dbReference>
<dbReference type="InterPro" id="IPR050775">
    <property type="entry name" value="FAD-binding_Monooxygenases"/>
</dbReference>
<keyword evidence="3" id="KW-0285">Flavoprotein</keyword>
<gene>
    <name evidence="7" type="ORF">HRG_00635</name>
</gene>
<dbReference type="RefSeq" id="XP_044725506.1">
    <property type="nucleotide sequence ID" value="XM_044859106.1"/>
</dbReference>
<accession>A0A9P8N5G9</accession>
<comment type="caution">
    <text evidence="7">The sequence shown here is derived from an EMBL/GenBank/DDBJ whole genome shotgun (WGS) entry which is preliminary data.</text>
</comment>
<sequence>MAVSASDGHEMPDLGCIMGKYEEEKKKRLRADGSAQYIDLELEPAGPLSNLAQDPWVDHETLNAQAPNLADGDDIKLLILGAGFGGLLHAVRLVEAGFAPGDVRIVDTAGGFGGTWYWNRYPGLMCDVESSIYLPLLEEMGYTPKHRFSYGPEIRRHAEAIAVHWRLADKAVFRTHARSLAWDEDASRWRVCLAQARGLAKSDVVNMNVCAQFVVLANGVLNHPKAPKIPGIGDFAGPMMHTGRWDYGISGGSPDNASLMGFKGKRVGIIGTGATAVQCVPELAKWAGHVLVFQRTPSAVDERGQRETDPEAWQAMTASPGWWRARNNNWNSIICGYPAEDNLVNDAWSAIGAYKHLVGGPHEQPVGLQGVVGLIQRALAIDAPRMERLRRRVDDIVTKDAATAEALKAWYPSWCKRPCFHDDYLATFNRSNVTLVDTAAKGVERFTRTGVVVGGQEHELDIVVLATGYRSPSTDMGEPSGVSNATITGCAGAQLASKWLYQGATTLHGILTHGFPNLILMGPAQVGVSANFVYGLDNLAKHVAYVLSEALARAPDQARAVVEATEQGEAEWTERILTRSAWMAPLGICGPSYFNNESDPAQSSPEEQTKSARGAYYPQGIIEYEEVLERWRREGSMHGLLVR</sequence>
<evidence type="ECO:0000256" key="2">
    <source>
        <dbReference type="ARBA" id="ARBA00010139"/>
    </source>
</evidence>
<keyword evidence="4" id="KW-0274">FAD</keyword>
<dbReference type="Gene3D" id="3.50.50.60">
    <property type="entry name" value="FAD/NAD(P)-binding domain"/>
    <property type="match status" value="2"/>
</dbReference>
<dbReference type="SUPFAM" id="SSF51905">
    <property type="entry name" value="FAD/NAD(P)-binding domain"/>
    <property type="match status" value="1"/>
</dbReference>
<evidence type="ECO:0000256" key="3">
    <source>
        <dbReference type="ARBA" id="ARBA00022630"/>
    </source>
</evidence>
<proteinExistence type="inferred from homology"/>
<protein>
    <submittedName>
        <fullName evidence="7">Pyridine nucleotide-disulfide oxidoreductase domain-containing protein</fullName>
    </submittedName>
</protein>
<dbReference type="AlphaFoldDB" id="A0A9P8N5G9"/>
<name>A0A9P8N5G9_9HYPO</name>
<dbReference type="EMBL" id="JAIZPD010000001">
    <property type="protein sequence ID" value="KAH0967993.1"/>
    <property type="molecule type" value="Genomic_DNA"/>
</dbReference>
<evidence type="ECO:0000256" key="1">
    <source>
        <dbReference type="ARBA" id="ARBA00001974"/>
    </source>
</evidence>
<evidence type="ECO:0000313" key="8">
    <source>
        <dbReference type="Proteomes" id="UP000824596"/>
    </source>
</evidence>
<comment type="cofactor">
    <cofactor evidence="1">
        <name>FAD</name>
        <dbReference type="ChEBI" id="CHEBI:57692"/>
    </cofactor>
</comment>
<dbReference type="Pfam" id="PF13450">
    <property type="entry name" value="NAD_binding_8"/>
    <property type="match status" value="1"/>
</dbReference>